<comment type="caution">
    <text evidence="11">The sequence shown here is derived from an EMBL/GenBank/DDBJ whole genome shotgun (WGS) entry which is preliminary data.</text>
</comment>
<feature type="domain" description="Tetrapyrrole methylase" evidence="10">
    <location>
        <begin position="14"/>
        <end position="224"/>
    </location>
</feature>
<dbReference type="InterPro" id="IPR035996">
    <property type="entry name" value="4pyrrol_Methylase_sf"/>
</dbReference>
<comment type="pathway">
    <text evidence="8">Porphyrin-containing compound metabolism; siroheme biosynthesis; precorrin-2 from uroporphyrinogen III: step 1/1.</text>
</comment>
<dbReference type="NCBIfam" id="NF004790">
    <property type="entry name" value="PRK06136.1"/>
    <property type="match status" value="1"/>
</dbReference>
<protein>
    <recommendedName>
        <fullName evidence="2">uroporphyrinogen-III C-methyltransferase</fullName>
        <ecNumber evidence="2">2.1.1.107</ecNumber>
    </recommendedName>
</protein>
<evidence type="ECO:0000259" key="10">
    <source>
        <dbReference type="Pfam" id="PF00590"/>
    </source>
</evidence>
<dbReference type="InterPro" id="IPR003043">
    <property type="entry name" value="Uropor_MeTrfase_CS"/>
</dbReference>
<reference evidence="11" key="1">
    <citation type="submission" date="2013-04" db="EMBL/GenBank/DDBJ databases">
        <authorList>
            <person name="Harkins D.M."/>
            <person name="Durkin A.S."/>
            <person name="Selengut J.D."/>
            <person name="Sanka R."/>
            <person name="DePew J."/>
            <person name="Purushe J."/>
            <person name="Ahmed A."/>
            <person name="van der Linden H."/>
            <person name="Goris M.G.A."/>
            <person name="Hartskeerl R.A."/>
            <person name="Vinetz J.M."/>
            <person name="Sutton G.G."/>
            <person name="Nelson W.C."/>
            <person name="Fouts D.E."/>
        </authorList>
    </citation>
    <scope>NUCLEOTIDE SEQUENCE [LARGE SCALE GENOMIC DNA]</scope>
    <source>
        <strain evidence="11">BUT 6</strain>
    </source>
</reference>
<evidence type="ECO:0000256" key="7">
    <source>
        <dbReference type="ARBA" id="ARBA00023244"/>
    </source>
</evidence>
<evidence type="ECO:0000256" key="2">
    <source>
        <dbReference type="ARBA" id="ARBA00012162"/>
    </source>
</evidence>
<dbReference type="Pfam" id="PF00590">
    <property type="entry name" value="TP_methylase"/>
    <property type="match status" value="1"/>
</dbReference>
<keyword evidence="12" id="KW-1185">Reference proteome</keyword>
<keyword evidence="4 11" id="KW-0489">Methyltransferase</keyword>
<dbReference type="Proteomes" id="UP000014540">
    <property type="component" value="Unassembled WGS sequence"/>
</dbReference>
<dbReference type="OrthoDB" id="9815856at2"/>
<dbReference type="PANTHER" id="PTHR45790">
    <property type="entry name" value="SIROHEME SYNTHASE-RELATED"/>
    <property type="match status" value="1"/>
</dbReference>
<keyword evidence="6" id="KW-0949">S-adenosyl-L-methionine</keyword>
<evidence type="ECO:0000256" key="4">
    <source>
        <dbReference type="ARBA" id="ARBA00022603"/>
    </source>
</evidence>
<dbReference type="FunFam" id="3.30.950.10:FF:000001">
    <property type="entry name" value="Siroheme synthase"/>
    <property type="match status" value="1"/>
</dbReference>
<dbReference type="CDD" id="cd11642">
    <property type="entry name" value="SUMT"/>
    <property type="match status" value="1"/>
</dbReference>
<evidence type="ECO:0000313" key="12">
    <source>
        <dbReference type="Proteomes" id="UP000014540"/>
    </source>
</evidence>
<proteinExistence type="inferred from homology"/>
<dbReference type="Gene3D" id="3.40.1010.10">
    <property type="entry name" value="Cobalt-precorrin-4 Transmethylase, Domain 1"/>
    <property type="match status" value="1"/>
</dbReference>
<organism evidence="11 12">
    <name type="scientific">Leptospira fainei serovar Hurstbridge str. BUT 6</name>
    <dbReference type="NCBI Taxonomy" id="1193011"/>
    <lineage>
        <taxon>Bacteria</taxon>
        <taxon>Pseudomonadati</taxon>
        <taxon>Spirochaetota</taxon>
        <taxon>Spirochaetia</taxon>
        <taxon>Leptospirales</taxon>
        <taxon>Leptospiraceae</taxon>
        <taxon>Leptospira</taxon>
    </lineage>
</organism>
<sequence length="265" mass="28602">MNAPGFKTPGDAGKIFLVGAGPGDPELLTVKAIKILRKAQVVLYDDLVSPKILHVCRKNTELIYVGKRLGQHSCLQDEINAKIADAAMRYDVVVRLKGGDPSIFGRVGEECAYLISRGFGCEIVAGITTGSAIAANLGFPLTHRDYAGEIVFLSGHRKEGQNSTGFRNLICKDKTIIVYMGLNSLGSIVDQLLEGGNSKSTFIAIVENATLPSERIVIGTLGTILEKVESEKIQSPALIVIGEVVRFYLEMKDAKERNLLKSVVA</sequence>
<dbReference type="EMBL" id="AKWZ02000012">
    <property type="protein sequence ID" value="EPG72480.1"/>
    <property type="molecule type" value="Genomic_DNA"/>
</dbReference>
<dbReference type="GO" id="GO:0032259">
    <property type="term" value="P:methylation"/>
    <property type="evidence" value="ECO:0007669"/>
    <property type="project" value="UniProtKB-KW"/>
</dbReference>
<dbReference type="GO" id="GO:0019354">
    <property type="term" value="P:siroheme biosynthetic process"/>
    <property type="evidence" value="ECO:0007669"/>
    <property type="project" value="InterPro"/>
</dbReference>
<name>S3V7U9_9LEPT</name>
<evidence type="ECO:0000256" key="9">
    <source>
        <dbReference type="ARBA" id="ARBA00060548"/>
    </source>
</evidence>
<keyword evidence="5 11" id="KW-0808">Transferase</keyword>
<dbReference type="SUPFAM" id="SSF53790">
    <property type="entry name" value="Tetrapyrrole methylase"/>
    <property type="match status" value="1"/>
</dbReference>
<dbReference type="AlphaFoldDB" id="S3V7U9"/>
<dbReference type="RefSeq" id="WP_016551470.1">
    <property type="nucleotide sequence ID" value="NZ_AKWZ02000012.1"/>
</dbReference>
<dbReference type="InterPro" id="IPR006366">
    <property type="entry name" value="CobA/CysG_C"/>
</dbReference>
<keyword evidence="3" id="KW-0169">Cobalamin biosynthesis</keyword>
<dbReference type="EC" id="2.1.1.107" evidence="2"/>
<dbReference type="GO" id="GO:0004851">
    <property type="term" value="F:uroporphyrin-III C-methyltransferase activity"/>
    <property type="evidence" value="ECO:0007669"/>
    <property type="project" value="UniProtKB-EC"/>
</dbReference>
<comment type="pathway">
    <text evidence="9">Cofactor biosynthesis; adenosylcobalamin biosynthesis; precorrin-2 from uroporphyrinogen III: step 1/1.</text>
</comment>
<evidence type="ECO:0000256" key="8">
    <source>
        <dbReference type="ARBA" id="ARBA00025705"/>
    </source>
</evidence>
<keyword evidence="7" id="KW-0627">Porphyrin biosynthesis</keyword>
<comment type="similarity">
    <text evidence="1">Belongs to the precorrin methyltransferase family.</text>
</comment>
<dbReference type="PANTHER" id="PTHR45790:SF3">
    <property type="entry name" value="S-ADENOSYL-L-METHIONINE-DEPENDENT UROPORPHYRINOGEN III METHYLTRANSFERASE, CHLOROPLASTIC"/>
    <property type="match status" value="1"/>
</dbReference>
<dbReference type="Gene3D" id="3.30.950.10">
    <property type="entry name" value="Methyltransferase, Cobalt-precorrin-4 Transmethylase, Domain 2"/>
    <property type="match status" value="1"/>
</dbReference>
<evidence type="ECO:0000256" key="6">
    <source>
        <dbReference type="ARBA" id="ARBA00022691"/>
    </source>
</evidence>
<accession>S3V7U9</accession>
<evidence type="ECO:0000256" key="5">
    <source>
        <dbReference type="ARBA" id="ARBA00022679"/>
    </source>
</evidence>
<dbReference type="InterPro" id="IPR014777">
    <property type="entry name" value="4pyrrole_Mease_sub1"/>
</dbReference>
<gene>
    <name evidence="11" type="primary">cobA_1</name>
    <name evidence="11" type="ORF">LEP1GSC058_0275</name>
</gene>
<dbReference type="STRING" id="1193011.LEP1GSC058_0275"/>
<dbReference type="FunFam" id="3.40.1010.10:FF:000001">
    <property type="entry name" value="Siroheme synthase"/>
    <property type="match status" value="1"/>
</dbReference>
<dbReference type="InterPro" id="IPR050161">
    <property type="entry name" value="Siro_Cobalamin_biosynth"/>
</dbReference>
<evidence type="ECO:0000256" key="1">
    <source>
        <dbReference type="ARBA" id="ARBA00005879"/>
    </source>
</evidence>
<dbReference type="GO" id="GO:0009236">
    <property type="term" value="P:cobalamin biosynthetic process"/>
    <property type="evidence" value="ECO:0007669"/>
    <property type="project" value="UniProtKB-KW"/>
</dbReference>
<evidence type="ECO:0000256" key="3">
    <source>
        <dbReference type="ARBA" id="ARBA00022573"/>
    </source>
</evidence>
<dbReference type="InterPro" id="IPR000878">
    <property type="entry name" value="4pyrrol_Mease"/>
</dbReference>
<dbReference type="NCBIfam" id="TIGR01469">
    <property type="entry name" value="cobA_cysG_Cterm"/>
    <property type="match status" value="1"/>
</dbReference>
<evidence type="ECO:0000313" key="11">
    <source>
        <dbReference type="EMBL" id="EPG72480.1"/>
    </source>
</evidence>
<dbReference type="InterPro" id="IPR014776">
    <property type="entry name" value="4pyrrole_Mease_sub2"/>
</dbReference>
<dbReference type="PROSITE" id="PS00839">
    <property type="entry name" value="SUMT_1"/>
    <property type="match status" value="1"/>
</dbReference>